<organism evidence="3 4">
    <name type="scientific">Pedobacter yulinensis</name>
    <dbReference type="NCBI Taxonomy" id="2126353"/>
    <lineage>
        <taxon>Bacteria</taxon>
        <taxon>Pseudomonadati</taxon>
        <taxon>Bacteroidota</taxon>
        <taxon>Sphingobacteriia</taxon>
        <taxon>Sphingobacteriales</taxon>
        <taxon>Sphingobacteriaceae</taxon>
        <taxon>Pedobacter</taxon>
    </lineage>
</organism>
<sequence length="163" mass="18473">MKKFIVFILFSVAAVAGTKAQVNVNINIGSQPVWGPAGYDYAEYYYLPDIESYYDVPRRQFVYLSNGRWIFSAGLPPAYRGYDLYSGYKVVLNSPRPYRYFSDHRMAYSKYKGYRGQAVIKNKGKVKYYAPRGQSKNVYHVKEMKGGKGHGGGHGKGQGKGKH</sequence>
<proteinExistence type="predicted"/>
<evidence type="ECO:0000313" key="4">
    <source>
        <dbReference type="Proteomes" id="UP000240912"/>
    </source>
</evidence>
<dbReference type="Proteomes" id="UP000240912">
    <property type="component" value="Unassembled WGS sequence"/>
</dbReference>
<evidence type="ECO:0000256" key="1">
    <source>
        <dbReference type="SAM" id="MobiDB-lite"/>
    </source>
</evidence>
<evidence type="ECO:0000256" key="2">
    <source>
        <dbReference type="SAM" id="SignalP"/>
    </source>
</evidence>
<accession>A0A2T3HK72</accession>
<feature type="chain" id="PRO_5015784066" description="PBCV-specific basic adaptor domain-containing protein" evidence="2">
    <location>
        <begin position="17"/>
        <end position="163"/>
    </location>
</feature>
<reference evidence="3 4" key="1">
    <citation type="submission" date="2018-03" db="EMBL/GenBank/DDBJ databases">
        <authorList>
            <person name="Keele B.F."/>
        </authorList>
    </citation>
    <scope>NUCLEOTIDE SEQUENCE [LARGE SCALE GENOMIC DNA]</scope>
    <source>
        <strain evidence="3 4">YL28-9</strain>
    </source>
</reference>
<feature type="signal peptide" evidence="2">
    <location>
        <begin position="1"/>
        <end position="16"/>
    </location>
</feature>
<evidence type="ECO:0000313" key="3">
    <source>
        <dbReference type="EMBL" id="PST82855.1"/>
    </source>
</evidence>
<dbReference type="AlphaFoldDB" id="A0A2T3HK72"/>
<dbReference type="RefSeq" id="WP_107215113.1">
    <property type="nucleotide sequence ID" value="NZ_KZ686269.1"/>
</dbReference>
<gene>
    <name evidence="3" type="ORF">C7T94_09460</name>
</gene>
<dbReference type="EMBL" id="PYLS01000005">
    <property type="protein sequence ID" value="PST82855.1"/>
    <property type="molecule type" value="Genomic_DNA"/>
</dbReference>
<evidence type="ECO:0008006" key="5">
    <source>
        <dbReference type="Google" id="ProtNLM"/>
    </source>
</evidence>
<feature type="region of interest" description="Disordered" evidence="1">
    <location>
        <begin position="143"/>
        <end position="163"/>
    </location>
</feature>
<protein>
    <recommendedName>
        <fullName evidence="5">PBCV-specific basic adaptor domain-containing protein</fullName>
    </recommendedName>
</protein>
<feature type="compositionally biased region" description="Basic residues" evidence="1">
    <location>
        <begin position="147"/>
        <end position="163"/>
    </location>
</feature>
<comment type="caution">
    <text evidence="3">The sequence shown here is derived from an EMBL/GenBank/DDBJ whole genome shotgun (WGS) entry which is preliminary data.</text>
</comment>
<keyword evidence="4" id="KW-1185">Reference proteome</keyword>
<dbReference type="OrthoDB" id="799522at2"/>
<keyword evidence="2" id="KW-0732">Signal</keyword>
<name>A0A2T3HK72_9SPHI</name>